<dbReference type="KEGG" id="aft:BBF96_15245"/>
<dbReference type="GO" id="GO:0008270">
    <property type="term" value="F:zinc ion binding"/>
    <property type="evidence" value="ECO:0007669"/>
    <property type="project" value="UniProtKB-UniRule"/>
</dbReference>
<feature type="binding site" evidence="7">
    <location>
        <position position="85"/>
    </location>
    <ligand>
        <name>Fe(3+)</name>
        <dbReference type="ChEBI" id="CHEBI:29034"/>
    </ligand>
</feature>
<evidence type="ECO:0000313" key="9">
    <source>
        <dbReference type="EMBL" id="AZR74611.1"/>
    </source>
</evidence>
<feature type="binding site" evidence="7">
    <location>
        <position position="332"/>
    </location>
    <ligand>
        <name>4-imidazolone-5-propanoate</name>
        <dbReference type="ChEBI" id="CHEBI:77893"/>
    </ligand>
</feature>
<keyword evidence="5 7" id="KW-0862">Zinc</keyword>
<evidence type="ECO:0000259" key="8">
    <source>
        <dbReference type="Pfam" id="PF01979"/>
    </source>
</evidence>
<dbReference type="InterPro" id="IPR005920">
    <property type="entry name" value="HutI"/>
</dbReference>
<evidence type="ECO:0000256" key="6">
    <source>
        <dbReference type="ARBA" id="ARBA00023004"/>
    </source>
</evidence>
<dbReference type="GO" id="GO:0005737">
    <property type="term" value="C:cytoplasm"/>
    <property type="evidence" value="ECO:0007669"/>
    <property type="project" value="UniProtKB-SubCell"/>
</dbReference>
<feature type="binding site" evidence="7">
    <location>
        <position position="327"/>
    </location>
    <ligand>
        <name>Fe(3+)</name>
        <dbReference type="ChEBI" id="CHEBI:29034"/>
    </ligand>
</feature>
<dbReference type="PANTHER" id="PTHR42752:SF1">
    <property type="entry name" value="IMIDAZOLONEPROPIONASE-RELATED"/>
    <property type="match status" value="1"/>
</dbReference>
<dbReference type="Pfam" id="PF01979">
    <property type="entry name" value="Amidohydro_1"/>
    <property type="match status" value="1"/>
</dbReference>
<dbReference type="InterPro" id="IPR011059">
    <property type="entry name" value="Metal-dep_hydrolase_composite"/>
</dbReference>
<feature type="binding site" evidence="7">
    <location>
        <position position="327"/>
    </location>
    <ligand>
        <name>Zn(2+)</name>
        <dbReference type="ChEBI" id="CHEBI:29105"/>
    </ligand>
</feature>
<dbReference type="EC" id="3.5.2.7" evidence="1 7"/>
<name>A0A3S9T222_9FIRM</name>
<keyword evidence="2 7" id="KW-0479">Metal-binding</keyword>
<evidence type="ECO:0000256" key="1">
    <source>
        <dbReference type="ARBA" id="ARBA00012864"/>
    </source>
</evidence>
<comment type="cofactor">
    <cofactor evidence="7">
        <name>Zn(2+)</name>
        <dbReference type="ChEBI" id="CHEBI:29105"/>
    </cofactor>
    <cofactor evidence="7">
        <name>Fe(3+)</name>
        <dbReference type="ChEBI" id="CHEBI:29034"/>
    </cofactor>
    <text evidence="7">Binds 1 zinc or iron ion per subunit.</text>
</comment>
<comment type="subcellular location">
    <subcellularLocation>
        <location evidence="7">Cytoplasm</location>
    </subcellularLocation>
</comment>
<dbReference type="PANTHER" id="PTHR42752">
    <property type="entry name" value="IMIDAZOLONEPROPIONASE"/>
    <property type="match status" value="1"/>
</dbReference>
<feature type="binding site" evidence="7">
    <location>
        <position position="83"/>
    </location>
    <ligand>
        <name>Fe(3+)</name>
        <dbReference type="ChEBI" id="CHEBI:29034"/>
    </ligand>
</feature>
<dbReference type="EMBL" id="CP016379">
    <property type="protein sequence ID" value="AZR74611.1"/>
    <property type="molecule type" value="Genomic_DNA"/>
</dbReference>
<feature type="binding site" evidence="7">
    <location>
        <position position="92"/>
    </location>
    <ligand>
        <name>4-imidazolone-5-propanoate</name>
        <dbReference type="ChEBI" id="CHEBI:77893"/>
    </ligand>
</feature>
<evidence type="ECO:0000256" key="2">
    <source>
        <dbReference type="ARBA" id="ARBA00022723"/>
    </source>
</evidence>
<evidence type="ECO:0000256" key="7">
    <source>
        <dbReference type="HAMAP-Rule" id="MF_00372"/>
    </source>
</evidence>
<dbReference type="GO" id="GO:0019556">
    <property type="term" value="P:L-histidine catabolic process to glutamate and formamide"/>
    <property type="evidence" value="ECO:0007669"/>
    <property type="project" value="UniProtKB-UniRule"/>
</dbReference>
<organism evidence="9 10">
    <name type="scientific">Anoxybacter fermentans</name>
    <dbReference type="NCBI Taxonomy" id="1323375"/>
    <lineage>
        <taxon>Bacteria</taxon>
        <taxon>Bacillati</taxon>
        <taxon>Bacillota</taxon>
        <taxon>Clostridia</taxon>
        <taxon>Halanaerobiales</taxon>
        <taxon>Anoxybacter</taxon>
    </lineage>
</organism>
<dbReference type="OrthoDB" id="9776455at2"/>
<dbReference type="NCBIfam" id="TIGR01224">
    <property type="entry name" value="hutI"/>
    <property type="match status" value="1"/>
</dbReference>
<feature type="binding site" evidence="7">
    <location>
        <position position="253"/>
    </location>
    <ligand>
        <name>Zn(2+)</name>
        <dbReference type="ChEBI" id="CHEBI:29105"/>
    </ligand>
</feature>
<dbReference type="Proteomes" id="UP000267250">
    <property type="component" value="Chromosome"/>
</dbReference>
<proteinExistence type="inferred from homology"/>
<reference evidence="9 10" key="1">
    <citation type="submission" date="2016-07" db="EMBL/GenBank/DDBJ databases">
        <title>Genome and transcriptome analysis of iron-reducing fermentative bacteria Anoxybacter fermentans.</title>
        <authorList>
            <person name="Zeng X."/>
            <person name="Shao Z."/>
        </authorList>
    </citation>
    <scope>NUCLEOTIDE SEQUENCE [LARGE SCALE GENOMIC DNA]</scope>
    <source>
        <strain evidence="9 10">DY22613</strain>
    </source>
</reference>
<keyword evidence="4 7" id="KW-0369">Histidine metabolism</keyword>
<dbReference type="CDD" id="cd01296">
    <property type="entry name" value="Imidazolone-5PH"/>
    <property type="match status" value="1"/>
</dbReference>
<dbReference type="SUPFAM" id="SSF51556">
    <property type="entry name" value="Metallo-dependent hydrolases"/>
    <property type="match status" value="1"/>
</dbReference>
<dbReference type="GO" id="GO:0019557">
    <property type="term" value="P:L-histidine catabolic process to glutamate and formate"/>
    <property type="evidence" value="ECO:0007669"/>
    <property type="project" value="UniProtKB-UniPathway"/>
</dbReference>
<feature type="binding site" evidence="7">
    <location>
        <position position="155"/>
    </location>
    <ligand>
        <name>N-formimidoyl-L-glutamate</name>
        <dbReference type="ChEBI" id="CHEBI:58928"/>
    </ligand>
</feature>
<dbReference type="InterPro" id="IPR006680">
    <property type="entry name" value="Amidohydro-rel"/>
</dbReference>
<sequence>METVDLLIKNGQVVTAAGHDGPVAGENMNELEVLENGCVAVKGEQIVAVGLEDKVMSEVQITDKTRIIDATDKVVTPGLIDSHTHFIFGGSREDEFVMRIQGASYMEIMEAGGGILNTVRATRAASLEELKELGRKRLDWMLKMGTTTVESKSGYGLNLEAELKQLQASYELNQEHPMDIVNTFLGAHAWPEEYKDDHEGYIKVIIEEMLPKVKEAGLAEFCDVFCEKGVFSIEETREIMLAAKEMGFDLKLHADEMTSLGGAELAAELRAVSAEHLLMISDEGIDAMRDKGVMAVLLPATAFTLRKPYAPVQKMMEAGLPFALATDFNPGSSPTPSLPLAMTIACLYMQLTPEAVFNAVTINAAYALKRADQIGSIEVGKQADLVIFDIDSYRKIPYFYGVNLVDKVIKKGKVVVD</sequence>
<feature type="binding site" evidence="7">
    <location>
        <position position="331"/>
    </location>
    <ligand>
        <name>N-formimidoyl-L-glutamate</name>
        <dbReference type="ChEBI" id="CHEBI:58928"/>
    </ligand>
</feature>
<comment type="catalytic activity">
    <reaction evidence="7">
        <text>4-imidazolone-5-propanoate + H2O = N-formimidoyl-L-glutamate</text>
        <dbReference type="Rhea" id="RHEA:23660"/>
        <dbReference type="ChEBI" id="CHEBI:15377"/>
        <dbReference type="ChEBI" id="CHEBI:58928"/>
        <dbReference type="ChEBI" id="CHEBI:77893"/>
        <dbReference type="EC" id="3.5.2.7"/>
    </reaction>
</comment>
<dbReference type="GO" id="GO:0050480">
    <property type="term" value="F:imidazolonepropionase activity"/>
    <property type="evidence" value="ECO:0007669"/>
    <property type="project" value="UniProtKB-UniRule"/>
</dbReference>
<evidence type="ECO:0000313" key="10">
    <source>
        <dbReference type="Proteomes" id="UP000267250"/>
    </source>
</evidence>
<dbReference type="InterPro" id="IPR032466">
    <property type="entry name" value="Metal_Hydrolase"/>
</dbReference>
<feature type="binding site" evidence="7">
    <location>
        <position position="253"/>
    </location>
    <ligand>
        <name>Fe(3+)</name>
        <dbReference type="ChEBI" id="CHEBI:29034"/>
    </ligand>
</feature>
<dbReference type="Gene3D" id="3.20.20.140">
    <property type="entry name" value="Metal-dependent hydrolases"/>
    <property type="match status" value="1"/>
</dbReference>
<protein>
    <recommendedName>
        <fullName evidence="1 7">Imidazolonepropionase</fullName>
        <ecNumber evidence="1 7">3.5.2.7</ecNumber>
    </recommendedName>
    <alternativeName>
        <fullName evidence="7">Imidazolone-5-propionate hydrolase</fullName>
    </alternativeName>
</protein>
<dbReference type="SUPFAM" id="SSF51338">
    <property type="entry name" value="Composite domain of metallo-dependent hydrolases"/>
    <property type="match status" value="1"/>
</dbReference>
<comment type="function">
    <text evidence="7">Catalyzes the hydrolytic cleavage of the carbon-nitrogen bond in imidazolone-5-propanoate to yield N-formimidoyl-L-glutamate. It is the third step in the universal histidine degradation pathway.</text>
</comment>
<dbReference type="UniPathway" id="UPA00379">
    <property type="reaction ID" value="UER00551"/>
</dbReference>
<feature type="binding site" evidence="7">
    <location>
        <position position="329"/>
    </location>
    <ligand>
        <name>N-formimidoyl-L-glutamate</name>
        <dbReference type="ChEBI" id="CHEBI:58928"/>
    </ligand>
</feature>
<feature type="binding site" evidence="7">
    <location>
        <position position="85"/>
    </location>
    <ligand>
        <name>Zn(2+)</name>
        <dbReference type="ChEBI" id="CHEBI:29105"/>
    </ligand>
</feature>
<dbReference type="AlphaFoldDB" id="A0A3S9T222"/>
<dbReference type="GO" id="GO:0005506">
    <property type="term" value="F:iron ion binding"/>
    <property type="evidence" value="ECO:0007669"/>
    <property type="project" value="UniProtKB-UniRule"/>
</dbReference>
<dbReference type="FunFam" id="3.20.20.140:FF:000007">
    <property type="entry name" value="Imidazolonepropionase"/>
    <property type="match status" value="1"/>
</dbReference>
<keyword evidence="10" id="KW-1185">Reference proteome</keyword>
<keyword evidence="3 7" id="KW-0378">Hydrolase</keyword>
<accession>A0A3S9T222</accession>
<evidence type="ECO:0000256" key="3">
    <source>
        <dbReference type="ARBA" id="ARBA00022801"/>
    </source>
</evidence>
<feature type="binding site" evidence="7">
    <location>
        <position position="83"/>
    </location>
    <ligand>
        <name>Zn(2+)</name>
        <dbReference type="ChEBI" id="CHEBI:29105"/>
    </ligand>
</feature>
<keyword evidence="6 7" id="KW-0408">Iron</keyword>
<evidence type="ECO:0000256" key="4">
    <source>
        <dbReference type="ARBA" id="ARBA00022808"/>
    </source>
</evidence>
<keyword evidence="7" id="KW-0963">Cytoplasm</keyword>
<evidence type="ECO:0000256" key="5">
    <source>
        <dbReference type="ARBA" id="ARBA00022833"/>
    </source>
</evidence>
<feature type="binding site" evidence="7">
    <location>
        <position position="188"/>
    </location>
    <ligand>
        <name>4-imidazolone-5-propanoate</name>
        <dbReference type="ChEBI" id="CHEBI:77893"/>
    </ligand>
</feature>
<dbReference type="RefSeq" id="WP_127017973.1">
    <property type="nucleotide sequence ID" value="NZ_CP016379.1"/>
</dbReference>
<feature type="binding site" evidence="7">
    <location>
        <position position="155"/>
    </location>
    <ligand>
        <name>4-imidazolone-5-propanoate</name>
        <dbReference type="ChEBI" id="CHEBI:77893"/>
    </ligand>
</feature>
<feature type="domain" description="Amidohydrolase-related" evidence="8">
    <location>
        <begin position="74"/>
        <end position="415"/>
    </location>
</feature>
<feature type="binding site" evidence="7">
    <location>
        <position position="256"/>
    </location>
    <ligand>
        <name>4-imidazolone-5-propanoate</name>
        <dbReference type="ChEBI" id="CHEBI:77893"/>
    </ligand>
</feature>
<comment type="similarity">
    <text evidence="7">Belongs to the metallo-dependent hydrolases superfamily. HutI family.</text>
</comment>
<dbReference type="Gene3D" id="2.30.40.10">
    <property type="entry name" value="Urease, subunit C, domain 1"/>
    <property type="match status" value="1"/>
</dbReference>
<comment type="pathway">
    <text evidence="7">Amino-acid degradation; L-histidine degradation into L-glutamate; N-formimidoyl-L-glutamate from L-histidine: step 3/3.</text>
</comment>
<dbReference type="HAMAP" id="MF_00372">
    <property type="entry name" value="HutI"/>
    <property type="match status" value="1"/>
</dbReference>
<gene>
    <name evidence="7" type="primary">hutI</name>
    <name evidence="9" type="ORF">BBF96_15245</name>
</gene>